<protein>
    <recommendedName>
        <fullName evidence="2">RecQ mediated genome instability protein 1 OB-fold domain-containing protein</fullName>
    </recommendedName>
</protein>
<dbReference type="PhylomeDB" id="A7TRT5"/>
<evidence type="ECO:0000313" key="4">
    <source>
        <dbReference type="Proteomes" id="UP000000267"/>
    </source>
</evidence>
<dbReference type="GO" id="GO:0043596">
    <property type="term" value="C:nuclear replication fork"/>
    <property type="evidence" value="ECO:0007669"/>
    <property type="project" value="EnsemblFungi"/>
</dbReference>
<accession>A7TRT5</accession>
<dbReference type="FunCoup" id="A7TRT5">
    <property type="interactions" value="56"/>
</dbReference>
<dbReference type="RefSeq" id="XP_001642887.1">
    <property type="nucleotide sequence ID" value="XM_001642837.1"/>
</dbReference>
<dbReference type="GO" id="GO:0006265">
    <property type="term" value="P:DNA topological change"/>
    <property type="evidence" value="ECO:0007669"/>
    <property type="project" value="EnsemblFungi"/>
</dbReference>
<dbReference type="eggNOG" id="KOG3683">
    <property type="taxonomic scope" value="Eukaryota"/>
</dbReference>
<dbReference type="OrthoDB" id="341511at2759"/>
<reference evidence="3 4" key="1">
    <citation type="journal article" date="2007" name="Proc. Natl. Acad. Sci. U.S.A.">
        <title>Independent sorting-out of thousands of duplicated gene pairs in two yeast species descended from a whole-genome duplication.</title>
        <authorList>
            <person name="Scannell D.R."/>
            <person name="Frank A.C."/>
            <person name="Conant G.C."/>
            <person name="Byrne K.P."/>
            <person name="Woolfit M."/>
            <person name="Wolfe K.H."/>
        </authorList>
    </citation>
    <scope>NUCLEOTIDE SEQUENCE [LARGE SCALE GENOMIC DNA]</scope>
    <source>
        <strain evidence="4">ATCC 22028 / DSM 70294 / BCRC 21397 / CBS 2163 / NBRC 10782 / NRRL Y-8283 / UCD 57-17</strain>
    </source>
</reference>
<evidence type="ECO:0000259" key="2">
    <source>
        <dbReference type="Pfam" id="PF08585"/>
    </source>
</evidence>
<dbReference type="STRING" id="436907.A7TRT5"/>
<dbReference type="OMA" id="CEYLEAK"/>
<dbReference type="GO" id="GO:0000400">
    <property type="term" value="F:four-way junction DNA binding"/>
    <property type="evidence" value="ECO:0007669"/>
    <property type="project" value="EnsemblFungi"/>
</dbReference>
<dbReference type="Pfam" id="PF08585">
    <property type="entry name" value="RMI1_N_C"/>
    <property type="match status" value="1"/>
</dbReference>
<dbReference type="GO" id="GO:0031422">
    <property type="term" value="C:RecQ family helicase-topoisomerase III complex"/>
    <property type="evidence" value="ECO:0007669"/>
    <property type="project" value="EnsemblFungi"/>
</dbReference>
<dbReference type="InParanoid" id="A7TRT5"/>
<dbReference type="GeneID" id="5543075"/>
<dbReference type="InterPro" id="IPR013894">
    <property type="entry name" value="RMI1_OB"/>
</dbReference>
<proteinExistence type="predicted"/>
<dbReference type="Proteomes" id="UP000000267">
    <property type="component" value="Unassembled WGS sequence"/>
</dbReference>
<dbReference type="Gene3D" id="2.40.50.770">
    <property type="entry name" value="RecQ-mediated genome instability protein Rmi1, C-terminal domain"/>
    <property type="match status" value="1"/>
</dbReference>
<keyword evidence="4" id="KW-1185">Reference proteome</keyword>
<dbReference type="AlphaFoldDB" id="A7TRT5"/>
<evidence type="ECO:0000256" key="1">
    <source>
        <dbReference type="SAM" id="MobiDB-lite"/>
    </source>
</evidence>
<organism evidence="4">
    <name type="scientific">Vanderwaltozyma polyspora (strain ATCC 22028 / DSM 70294 / BCRC 21397 / CBS 2163 / NBRC 10782 / NRRL Y-8283 / UCD 57-17)</name>
    <name type="common">Kluyveromyces polysporus</name>
    <dbReference type="NCBI Taxonomy" id="436907"/>
    <lineage>
        <taxon>Eukaryota</taxon>
        <taxon>Fungi</taxon>
        <taxon>Dikarya</taxon>
        <taxon>Ascomycota</taxon>
        <taxon>Saccharomycotina</taxon>
        <taxon>Saccharomycetes</taxon>
        <taxon>Saccharomycetales</taxon>
        <taxon>Saccharomycetaceae</taxon>
        <taxon>Vanderwaltozyma</taxon>
    </lineage>
</organism>
<feature type="compositionally biased region" description="Low complexity" evidence="1">
    <location>
        <begin position="125"/>
        <end position="138"/>
    </location>
</feature>
<dbReference type="GO" id="GO:0008047">
    <property type="term" value="F:enzyme activator activity"/>
    <property type="evidence" value="ECO:0007669"/>
    <property type="project" value="EnsemblFungi"/>
</dbReference>
<feature type="region of interest" description="Disordered" evidence="1">
    <location>
        <begin position="118"/>
        <end position="138"/>
    </location>
</feature>
<feature type="domain" description="RecQ mediated genome instability protein 1 OB-fold" evidence="2">
    <location>
        <begin position="53"/>
        <end position="214"/>
    </location>
</feature>
<dbReference type="KEGG" id="vpo:Kpol_1007p13"/>
<name>A7TRT5_VANPO</name>
<dbReference type="HOGENOM" id="CLU_100701_0_0_1"/>
<dbReference type="GO" id="GO:0003697">
    <property type="term" value="F:single-stranded DNA binding"/>
    <property type="evidence" value="ECO:0007669"/>
    <property type="project" value="EnsemblFungi"/>
</dbReference>
<evidence type="ECO:0000313" key="3">
    <source>
        <dbReference type="EMBL" id="EDO15029.1"/>
    </source>
</evidence>
<dbReference type="InterPro" id="IPR042470">
    <property type="entry name" value="RMI1_N_C_sf"/>
</dbReference>
<gene>
    <name evidence="3" type="ORF">Kpol_1007p13</name>
</gene>
<sequence>MSLSNILSQDITTSIEIPSDRLSLSLKEKQIVEAYENEAWLSQLNTHNDIVEKKFMKVDRNLLFQILMIENVGYSKSSQVDDLKAKYDPKNQRMDRVRQSNNNASSRNYQIITQVNVNDDDDENSNNGSNTNFMNTGNNNNKAKNAVYKLSLQSKTGAVFFAINSTPLPWISCPFGAKIIIRPGTIFNRGVFMLQESNVTFLGGINKKWNEHKDHKINAYLQAKLERDQNQVKQTGINTKKRKASQLS</sequence>
<dbReference type="EMBL" id="DS480487">
    <property type="protein sequence ID" value="EDO15029.1"/>
    <property type="molecule type" value="Genomic_DNA"/>
</dbReference>
<dbReference type="GO" id="GO:0000724">
    <property type="term" value="P:double-strand break repair via homologous recombination"/>
    <property type="evidence" value="ECO:0007669"/>
    <property type="project" value="EnsemblFungi"/>
</dbReference>